<reference evidence="1" key="2">
    <citation type="submission" date="2023-05" db="EMBL/GenBank/DDBJ databases">
        <authorList>
            <person name="Fouks B."/>
        </authorList>
    </citation>
    <scope>NUCLEOTIDE SEQUENCE</scope>
    <source>
        <strain evidence="1">Stay&amp;Tobe</strain>
        <tissue evidence="1">Testes</tissue>
    </source>
</reference>
<dbReference type="AlphaFoldDB" id="A0AAD7ZNQ9"/>
<feature type="non-terminal residue" evidence="1">
    <location>
        <position position="103"/>
    </location>
</feature>
<dbReference type="EMBL" id="JASPKZ010007595">
    <property type="protein sequence ID" value="KAJ9583442.1"/>
    <property type="molecule type" value="Genomic_DNA"/>
</dbReference>
<comment type="caution">
    <text evidence="1">The sequence shown here is derived from an EMBL/GenBank/DDBJ whole genome shotgun (WGS) entry which is preliminary data.</text>
</comment>
<gene>
    <name evidence="1" type="ORF">L9F63_022208</name>
</gene>
<evidence type="ECO:0000313" key="1">
    <source>
        <dbReference type="EMBL" id="KAJ9583442.1"/>
    </source>
</evidence>
<reference evidence="1" key="1">
    <citation type="journal article" date="2023" name="IScience">
        <title>Live-bearing cockroach genome reveals convergent evolutionary mechanisms linked to viviparity in insects and beyond.</title>
        <authorList>
            <person name="Fouks B."/>
            <person name="Harrison M.C."/>
            <person name="Mikhailova A.A."/>
            <person name="Marchal E."/>
            <person name="English S."/>
            <person name="Carruthers M."/>
            <person name="Jennings E.C."/>
            <person name="Chiamaka E.L."/>
            <person name="Frigard R.A."/>
            <person name="Pippel M."/>
            <person name="Attardo G.M."/>
            <person name="Benoit J.B."/>
            <person name="Bornberg-Bauer E."/>
            <person name="Tobe S.S."/>
        </authorList>
    </citation>
    <scope>NUCLEOTIDE SEQUENCE</scope>
    <source>
        <strain evidence="1">Stay&amp;Tobe</strain>
    </source>
</reference>
<sequence length="103" mass="11236">LVVSCKSTRSSLPDLLAVSWLVVSCLPDLLVVSLQDRGLPDLLVVSLTRLRLVVSCLPDLLVVSYRGLPDLLVIEVCLTCRLVVSLQDEVSCLPDCRLAVSYL</sequence>
<accession>A0AAD7ZNQ9</accession>
<organism evidence="1 2">
    <name type="scientific">Diploptera punctata</name>
    <name type="common">Pacific beetle cockroach</name>
    <dbReference type="NCBI Taxonomy" id="6984"/>
    <lineage>
        <taxon>Eukaryota</taxon>
        <taxon>Metazoa</taxon>
        <taxon>Ecdysozoa</taxon>
        <taxon>Arthropoda</taxon>
        <taxon>Hexapoda</taxon>
        <taxon>Insecta</taxon>
        <taxon>Pterygota</taxon>
        <taxon>Neoptera</taxon>
        <taxon>Polyneoptera</taxon>
        <taxon>Dictyoptera</taxon>
        <taxon>Blattodea</taxon>
        <taxon>Blaberoidea</taxon>
        <taxon>Blaberidae</taxon>
        <taxon>Diplopterinae</taxon>
        <taxon>Diploptera</taxon>
    </lineage>
</organism>
<dbReference type="Proteomes" id="UP001233999">
    <property type="component" value="Unassembled WGS sequence"/>
</dbReference>
<proteinExistence type="predicted"/>
<name>A0AAD7ZNQ9_DIPPU</name>
<evidence type="ECO:0000313" key="2">
    <source>
        <dbReference type="Proteomes" id="UP001233999"/>
    </source>
</evidence>
<keyword evidence="2" id="KW-1185">Reference proteome</keyword>
<feature type="non-terminal residue" evidence="1">
    <location>
        <position position="1"/>
    </location>
</feature>
<protein>
    <submittedName>
        <fullName evidence="1">Uncharacterized protein</fullName>
    </submittedName>
</protein>